<evidence type="ECO:0000313" key="2">
    <source>
        <dbReference type="Proteomes" id="UP001159042"/>
    </source>
</evidence>
<keyword evidence="2" id="KW-1185">Reference proteome</keyword>
<proteinExistence type="predicted"/>
<comment type="caution">
    <text evidence="1">The sequence shown here is derived from an EMBL/GenBank/DDBJ whole genome shotgun (WGS) entry which is preliminary data.</text>
</comment>
<dbReference type="AlphaFoldDB" id="A0AAV8W1P9"/>
<organism evidence="1 2">
    <name type="scientific">Exocentrus adspersus</name>
    <dbReference type="NCBI Taxonomy" id="1586481"/>
    <lineage>
        <taxon>Eukaryota</taxon>
        <taxon>Metazoa</taxon>
        <taxon>Ecdysozoa</taxon>
        <taxon>Arthropoda</taxon>
        <taxon>Hexapoda</taxon>
        <taxon>Insecta</taxon>
        <taxon>Pterygota</taxon>
        <taxon>Neoptera</taxon>
        <taxon>Endopterygota</taxon>
        <taxon>Coleoptera</taxon>
        <taxon>Polyphaga</taxon>
        <taxon>Cucujiformia</taxon>
        <taxon>Chrysomeloidea</taxon>
        <taxon>Cerambycidae</taxon>
        <taxon>Lamiinae</taxon>
        <taxon>Acanthocinini</taxon>
        <taxon>Exocentrus</taxon>
    </lineage>
</organism>
<protein>
    <submittedName>
        <fullName evidence="1">Uncharacterized protein</fullName>
    </submittedName>
</protein>
<dbReference type="Proteomes" id="UP001159042">
    <property type="component" value="Unassembled WGS sequence"/>
</dbReference>
<evidence type="ECO:0000313" key="1">
    <source>
        <dbReference type="EMBL" id="KAJ8920573.1"/>
    </source>
</evidence>
<sequence>MFKRNDLPQRELFKISKEELMEDIGAITNNQSGAYKHFDYKLHKDPDAPANKLYWCLDQKPPQEYRFSQLEEFLTGTNNLEVVSETLVHRIEELEQIKNDITEAVEDVKQKAARQK</sequence>
<gene>
    <name evidence="1" type="ORF">NQ315_004712</name>
</gene>
<accession>A0AAV8W1P9</accession>
<dbReference type="EMBL" id="JANEYG010000013">
    <property type="protein sequence ID" value="KAJ8920573.1"/>
    <property type="molecule type" value="Genomic_DNA"/>
</dbReference>
<name>A0AAV8W1P9_9CUCU</name>
<reference evidence="1 2" key="1">
    <citation type="journal article" date="2023" name="Insect Mol. Biol.">
        <title>Genome sequencing provides insights into the evolution of gene families encoding plant cell wall-degrading enzymes in longhorned beetles.</title>
        <authorList>
            <person name="Shin N.R."/>
            <person name="Okamura Y."/>
            <person name="Kirsch R."/>
            <person name="Pauchet Y."/>
        </authorList>
    </citation>
    <scope>NUCLEOTIDE SEQUENCE [LARGE SCALE GENOMIC DNA]</scope>
    <source>
        <strain evidence="1">EAD_L_NR</strain>
    </source>
</reference>